<dbReference type="GO" id="GO:0003677">
    <property type="term" value="F:DNA binding"/>
    <property type="evidence" value="ECO:0007669"/>
    <property type="project" value="UniProtKB-KW"/>
</dbReference>
<dbReference type="CDD" id="cd04491">
    <property type="entry name" value="SoSSB_OBF"/>
    <property type="match status" value="1"/>
</dbReference>
<gene>
    <name evidence="3" type="ORF">DGYR_LOCUS9845</name>
</gene>
<proteinExistence type="predicted"/>
<dbReference type="PANTHER" id="PTHR13356:SF0">
    <property type="entry name" value="SOSS COMPLEX SUBUNIT B HOMOLOG"/>
    <property type="match status" value="1"/>
</dbReference>
<evidence type="ECO:0000313" key="3">
    <source>
        <dbReference type="EMBL" id="CAD5121971.1"/>
    </source>
</evidence>
<dbReference type="InterPro" id="IPR051231">
    <property type="entry name" value="SOSS-B"/>
</dbReference>
<reference evidence="3 4" key="1">
    <citation type="submission" date="2020-08" db="EMBL/GenBank/DDBJ databases">
        <authorList>
            <person name="Hejnol A."/>
        </authorList>
    </citation>
    <scope>NUCLEOTIDE SEQUENCE [LARGE SCALE GENOMIC DNA]</scope>
</reference>
<dbReference type="InterPro" id="IPR012340">
    <property type="entry name" value="NA-bd_OB-fold"/>
</dbReference>
<dbReference type="GO" id="GO:0010212">
    <property type="term" value="P:response to ionizing radiation"/>
    <property type="evidence" value="ECO:0007669"/>
    <property type="project" value="TreeGrafter"/>
</dbReference>
<dbReference type="GO" id="GO:0070876">
    <property type="term" value="C:SOSS complex"/>
    <property type="evidence" value="ECO:0007669"/>
    <property type="project" value="TreeGrafter"/>
</dbReference>
<dbReference type="FunFam" id="2.40.50.140:FF:000072">
    <property type="entry name" value="SOSS complex subunit B2"/>
    <property type="match status" value="1"/>
</dbReference>
<dbReference type="EMBL" id="CAJFCJ010000015">
    <property type="protein sequence ID" value="CAD5121971.1"/>
    <property type="molecule type" value="Genomic_DNA"/>
</dbReference>
<dbReference type="GO" id="GO:0044818">
    <property type="term" value="P:mitotic G2/M transition checkpoint"/>
    <property type="evidence" value="ECO:0007669"/>
    <property type="project" value="TreeGrafter"/>
</dbReference>
<dbReference type="GO" id="GO:0000724">
    <property type="term" value="P:double-strand break repair via homologous recombination"/>
    <property type="evidence" value="ECO:0007669"/>
    <property type="project" value="TreeGrafter"/>
</dbReference>
<keyword evidence="1" id="KW-0238">DNA-binding</keyword>
<comment type="caution">
    <text evidence="3">The sequence shown here is derived from an EMBL/GenBank/DDBJ whole genome shotgun (WGS) entry which is preliminary data.</text>
</comment>
<keyword evidence="4" id="KW-1185">Reference proteome</keyword>
<dbReference type="GO" id="GO:0005694">
    <property type="term" value="C:chromosome"/>
    <property type="evidence" value="ECO:0007669"/>
    <property type="project" value="UniProtKB-ARBA"/>
</dbReference>
<dbReference type="OrthoDB" id="295715at2759"/>
<dbReference type="Proteomes" id="UP000549394">
    <property type="component" value="Unassembled WGS sequence"/>
</dbReference>
<evidence type="ECO:0000256" key="1">
    <source>
        <dbReference type="ARBA" id="ARBA00023125"/>
    </source>
</evidence>
<dbReference type="Gene3D" id="2.40.50.140">
    <property type="entry name" value="Nucleic acid-binding proteins"/>
    <property type="match status" value="1"/>
</dbReference>
<evidence type="ECO:0000256" key="2">
    <source>
        <dbReference type="SAM" id="MobiDB-lite"/>
    </source>
</evidence>
<evidence type="ECO:0000313" key="4">
    <source>
        <dbReference type="Proteomes" id="UP000549394"/>
    </source>
</evidence>
<dbReference type="PANTHER" id="PTHR13356">
    <property type="entry name" value="OB FOLD NUCLEIC ACID BINDING PROTEIN-RELATED"/>
    <property type="match status" value="1"/>
</dbReference>
<protein>
    <submittedName>
        <fullName evidence="3">DgyrCDS10427</fullName>
    </submittedName>
</protein>
<dbReference type="AlphaFoldDB" id="A0A7I8W090"/>
<accession>A0A7I8W090</accession>
<feature type="region of interest" description="Disordered" evidence="2">
    <location>
        <begin position="124"/>
        <end position="181"/>
    </location>
</feature>
<sequence length="181" mass="20363">MESGQPMFVKDIKNGSKDISLTFIILEIGKPNKTKDGHEVRSFKVADKTGVINLSVWDQYGELLQTGDICRLVRGYASYFKGALTLYHGKQGYIIKVGEFNMIFSETPNMSEVNPEEQIKLEQNSKMKSNDNKNGNSQRPMLMAPNDPRNARMQGVLQNPVRGPGGGNVRLARPQMRDMKR</sequence>
<dbReference type="SUPFAM" id="SSF50249">
    <property type="entry name" value="Nucleic acid-binding proteins"/>
    <property type="match status" value="1"/>
</dbReference>
<organism evidence="3 4">
    <name type="scientific">Dimorphilus gyrociliatus</name>
    <dbReference type="NCBI Taxonomy" id="2664684"/>
    <lineage>
        <taxon>Eukaryota</taxon>
        <taxon>Metazoa</taxon>
        <taxon>Spiralia</taxon>
        <taxon>Lophotrochozoa</taxon>
        <taxon>Annelida</taxon>
        <taxon>Polychaeta</taxon>
        <taxon>Polychaeta incertae sedis</taxon>
        <taxon>Dinophilidae</taxon>
        <taxon>Dimorphilus</taxon>
    </lineage>
</organism>
<name>A0A7I8W090_9ANNE</name>